<gene>
    <name evidence="2" type="ORF">MWN33_09010</name>
</gene>
<dbReference type="Gene3D" id="3.40.630.30">
    <property type="match status" value="1"/>
</dbReference>
<reference evidence="3" key="1">
    <citation type="submission" date="2023-07" db="EMBL/GenBank/DDBJ databases">
        <title>Ancylobacter moscoviensis sp. nov., facultatively methylotrophic bacteria from activated sludge and the reclassification of Starkeya novella (Starkey 1934) Kelly et al. 2000 as Ancylobacter novellus comb. nov., Starkeya koreensis Im et al. 2006 as Ancylobacter koreensis comb.nov., Angulomicrobium tetraedrale Vasil'eva et al. 1986 as Ancylobacter tetraedralis comb. nov., Angulomicrobium amanitiforme Fritz et al. 2004 as Ancylobacter amanitiformis comb. nov. and Methylorhabdus multivorans Doronina et al. 1996 as Ancylobacter multivorans comb. nov. and emended description of the genus Ancylobacter.</title>
        <authorList>
            <person name="Doronina N."/>
            <person name="Chemodurova A."/>
            <person name="Grouzdev D."/>
            <person name="Koziaeva V."/>
            <person name="Shi W."/>
            <person name="Wu L."/>
            <person name="Kaparullina E."/>
        </authorList>
    </citation>
    <scope>NUCLEOTIDE SEQUENCE [LARGE SCALE GENOMIC DNA]</scope>
    <source>
        <strain evidence="3">Jip08</strain>
    </source>
</reference>
<dbReference type="InterPro" id="IPR016181">
    <property type="entry name" value="Acyl_CoA_acyltransferase"/>
</dbReference>
<feature type="domain" description="N-acetyltransferase" evidence="1">
    <location>
        <begin position="5"/>
        <end position="141"/>
    </location>
</feature>
<dbReference type="GO" id="GO:0016746">
    <property type="term" value="F:acyltransferase activity"/>
    <property type="evidence" value="ECO:0007669"/>
    <property type="project" value="UniProtKB-KW"/>
</dbReference>
<accession>A0ABT0DLK9</accession>
<dbReference type="PANTHER" id="PTHR47237">
    <property type="entry name" value="SLL0310 PROTEIN"/>
    <property type="match status" value="1"/>
</dbReference>
<dbReference type="InterPro" id="IPR041496">
    <property type="entry name" value="YitH/HolE_GNAT"/>
</dbReference>
<dbReference type="CDD" id="cd04301">
    <property type="entry name" value="NAT_SF"/>
    <property type="match status" value="1"/>
</dbReference>
<keyword evidence="2" id="KW-0012">Acyltransferase</keyword>
<dbReference type="InterPro" id="IPR052729">
    <property type="entry name" value="Acyl/Acetyltrans_Enzymes"/>
</dbReference>
<keyword evidence="3" id="KW-1185">Reference proteome</keyword>
<dbReference type="Pfam" id="PF00583">
    <property type="entry name" value="Acetyltransf_1"/>
    <property type="match status" value="1"/>
</dbReference>
<evidence type="ECO:0000313" key="3">
    <source>
        <dbReference type="Proteomes" id="UP001202867"/>
    </source>
</evidence>
<comment type="caution">
    <text evidence="2">The sequence shown here is derived from an EMBL/GenBank/DDBJ whole genome shotgun (WGS) entry which is preliminary data.</text>
</comment>
<dbReference type="PANTHER" id="PTHR47237:SF1">
    <property type="entry name" value="SLL0310 PROTEIN"/>
    <property type="match status" value="1"/>
</dbReference>
<dbReference type="Proteomes" id="UP001202867">
    <property type="component" value="Unassembled WGS sequence"/>
</dbReference>
<organism evidence="2 3">
    <name type="scientific">Ancylobacter koreensis</name>
    <dbReference type="NCBI Taxonomy" id="266121"/>
    <lineage>
        <taxon>Bacteria</taxon>
        <taxon>Pseudomonadati</taxon>
        <taxon>Pseudomonadota</taxon>
        <taxon>Alphaproteobacteria</taxon>
        <taxon>Hyphomicrobiales</taxon>
        <taxon>Xanthobacteraceae</taxon>
        <taxon>Ancylobacter</taxon>
    </lineage>
</organism>
<protein>
    <submittedName>
        <fullName evidence="2">GNAT family N-acetyltransferase</fullName>
        <ecNumber evidence="2">2.3.1.-</ecNumber>
    </submittedName>
</protein>
<dbReference type="EC" id="2.3.1.-" evidence="2"/>
<dbReference type="InterPro" id="IPR000182">
    <property type="entry name" value="GNAT_dom"/>
</dbReference>
<evidence type="ECO:0000259" key="1">
    <source>
        <dbReference type="PROSITE" id="PS51186"/>
    </source>
</evidence>
<dbReference type="SUPFAM" id="SSF55729">
    <property type="entry name" value="Acyl-CoA N-acyltransferases (Nat)"/>
    <property type="match status" value="1"/>
</dbReference>
<proteinExistence type="predicted"/>
<sequence>MRADTSIRALNAAEIQLAVDWAAAEGWNPGLADAACFATVDPGGFLVAEVDGAPAAVISVVNYDVRFAFLGFYIVRPELRGRGIGFALWQAGLAHAGGRTVGLDGVLAQQANYAGQGFRLAYRNIRFSGTPPEGDMGETVDLAALAFADVEASDAAVFPAPRTAFLKAWLGAPGHVGRALLRDGALAGWGVVRPAREGWKIGPLVAQDEAAADGLFRALRAAAGAAAVVLDVPEPNGAALALARRHGLAPVFETARMYTGPIRPVDLARLYGVTSFELG</sequence>
<dbReference type="PROSITE" id="PS51186">
    <property type="entry name" value="GNAT"/>
    <property type="match status" value="1"/>
</dbReference>
<dbReference type="EMBL" id="JALKCG010000002">
    <property type="protein sequence ID" value="MCK0208168.1"/>
    <property type="molecule type" value="Genomic_DNA"/>
</dbReference>
<dbReference type="RefSeq" id="WP_247200150.1">
    <property type="nucleotide sequence ID" value="NZ_JALKCG010000002.1"/>
</dbReference>
<name>A0ABT0DLK9_9HYPH</name>
<dbReference type="Pfam" id="PF18014">
    <property type="entry name" value="Acetyltransf_18"/>
    <property type="match status" value="1"/>
</dbReference>
<dbReference type="Gene3D" id="3.40.630.90">
    <property type="match status" value="1"/>
</dbReference>
<keyword evidence="2" id="KW-0808">Transferase</keyword>
<evidence type="ECO:0000313" key="2">
    <source>
        <dbReference type="EMBL" id="MCK0208168.1"/>
    </source>
</evidence>